<dbReference type="GO" id="GO:0005576">
    <property type="term" value="C:extracellular region"/>
    <property type="evidence" value="ECO:0007669"/>
    <property type="project" value="InterPro"/>
</dbReference>
<organism evidence="3 4">
    <name type="scientific">Tetragonisca angustula</name>
    <dbReference type="NCBI Taxonomy" id="166442"/>
    <lineage>
        <taxon>Eukaryota</taxon>
        <taxon>Metazoa</taxon>
        <taxon>Ecdysozoa</taxon>
        <taxon>Arthropoda</taxon>
        <taxon>Hexapoda</taxon>
        <taxon>Insecta</taxon>
        <taxon>Pterygota</taxon>
        <taxon>Neoptera</taxon>
        <taxon>Endopterygota</taxon>
        <taxon>Hymenoptera</taxon>
        <taxon>Apocrita</taxon>
        <taxon>Aculeata</taxon>
        <taxon>Apoidea</taxon>
        <taxon>Anthophila</taxon>
        <taxon>Apidae</taxon>
        <taxon>Tetragonisca</taxon>
    </lineage>
</organism>
<comment type="caution">
    <text evidence="3">The sequence shown here is derived from an EMBL/GenBank/DDBJ whole genome shotgun (WGS) entry which is preliminary data.</text>
</comment>
<feature type="domain" description="Chitin-binding type-2" evidence="2">
    <location>
        <begin position="27"/>
        <end position="85"/>
    </location>
</feature>
<dbReference type="Gene3D" id="2.170.140.10">
    <property type="entry name" value="Chitin binding domain"/>
    <property type="match status" value="1"/>
</dbReference>
<sequence length="89" mass="9941">MKALVFLLFAAIFIYTNCNVIDMQAPRPDCSHATKDHLLVRHPCACSTYYVCLTDPPIPMECPNGLQFNETLQTCDFAINVNCVKEPGC</sequence>
<dbReference type="SUPFAM" id="SSF57625">
    <property type="entry name" value="Invertebrate chitin-binding proteins"/>
    <property type="match status" value="1"/>
</dbReference>
<feature type="signal peptide" evidence="1">
    <location>
        <begin position="1"/>
        <end position="18"/>
    </location>
</feature>
<keyword evidence="1" id="KW-0732">Signal</keyword>
<dbReference type="SMART" id="SM00494">
    <property type="entry name" value="ChtBD2"/>
    <property type="match status" value="1"/>
</dbReference>
<proteinExistence type="predicted"/>
<evidence type="ECO:0000313" key="4">
    <source>
        <dbReference type="Proteomes" id="UP001432146"/>
    </source>
</evidence>
<dbReference type="PROSITE" id="PS50940">
    <property type="entry name" value="CHIT_BIND_II"/>
    <property type="match status" value="1"/>
</dbReference>
<evidence type="ECO:0000256" key="1">
    <source>
        <dbReference type="SAM" id="SignalP"/>
    </source>
</evidence>
<protein>
    <recommendedName>
        <fullName evidence="2">Chitin-binding type-2 domain-containing protein</fullName>
    </recommendedName>
</protein>
<feature type="chain" id="PRO_5043968173" description="Chitin-binding type-2 domain-containing protein" evidence="1">
    <location>
        <begin position="19"/>
        <end position="89"/>
    </location>
</feature>
<dbReference type="AlphaFoldDB" id="A0AAW1A3B8"/>
<evidence type="ECO:0000259" key="2">
    <source>
        <dbReference type="PROSITE" id="PS50940"/>
    </source>
</evidence>
<dbReference type="GO" id="GO:0008061">
    <property type="term" value="F:chitin binding"/>
    <property type="evidence" value="ECO:0007669"/>
    <property type="project" value="InterPro"/>
</dbReference>
<accession>A0AAW1A3B8</accession>
<dbReference type="Pfam" id="PF01607">
    <property type="entry name" value="CBM_14"/>
    <property type="match status" value="1"/>
</dbReference>
<dbReference type="InterPro" id="IPR002557">
    <property type="entry name" value="Chitin-bd_dom"/>
</dbReference>
<name>A0AAW1A3B8_9HYME</name>
<gene>
    <name evidence="3" type="ORF">QLX08_004182</name>
</gene>
<reference evidence="3 4" key="1">
    <citation type="submission" date="2024-05" db="EMBL/GenBank/DDBJ databases">
        <title>The nuclear and mitochondrial genome assemblies of Tetragonisca angustula (Apidae: Meliponini), a tiny yet remarkable pollinator in the Neotropics.</title>
        <authorList>
            <person name="Ferrari R."/>
            <person name="Ricardo P.C."/>
            <person name="Dias F.C."/>
            <person name="Araujo N.S."/>
            <person name="Soares D.O."/>
            <person name="Zhou Q.-S."/>
            <person name="Zhu C.-D."/>
            <person name="Coutinho L."/>
            <person name="Airas M.C."/>
            <person name="Batista T.M."/>
        </authorList>
    </citation>
    <scope>NUCLEOTIDE SEQUENCE [LARGE SCALE GENOMIC DNA]</scope>
    <source>
        <strain evidence="3">ASF017062</strain>
        <tissue evidence="3">Abdomen</tissue>
    </source>
</reference>
<dbReference type="Proteomes" id="UP001432146">
    <property type="component" value="Unassembled WGS sequence"/>
</dbReference>
<dbReference type="InterPro" id="IPR036508">
    <property type="entry name" value="Chitin-bd_dom_sf"/>
</dbReference>
<keyword evidence="4" id="KW-1185">Reference proteome</keyword>
<evidence type="ECO:0000313" key="3">
    <source>
        <dbReference type="EMBL" id="KAK9304390.1"/>
    </source>
</evidence>
<dbReference type="EMBL" id="JAWNGG020000063">
    <property type="protein sequence ID" value="KAK9304390.1"/>
    <property type="molecule type" value="Genomic_DNA"/>
</dbReference>